<name>A0A1L0CZB4_9ASCO</name>
<gene>
    <name evidence="1" type="ORF">HGUI_02407</name>
</gene>
<dbReference type="EMBL" id="FQNF01000042">
    <property type="protein sequence ID" value="SGZ40207.1"/>
    <property type="molecule type" value="Genomic_DNA"/>
</dbReference>
<dbReference type="AlphaFoldDB" id="A0A1L0CZB4"/>
<organism evidence="1 2">
    <name type="scientific">Hanseniaspora guilliermondii</name>
    <dbReference type="NCBI Taxonomy" id="56406"/>
    <lineage>
        <taxon>Eukaryota</taxon>
        <taxon>Fungi</taxon>
        <taxon>Dikarya</taxon>
        <taxon>Ascomycota</taxon>
        <taxon>Saccharomycotina</taxon>
        <taxon>Saccharomycetes</taxon>
        <taxon>Saccharomycodales</taxon>
        <taxon>Saccharomycodaceae</taxon>
        <taxon>Hanseniaspora</taxon>
    </lineage>
</organism>
<sequence length="477" mass="54908">MKKKLTIKPKVDLTNFIYDQNNEHEQKFDGAVNLKANSCNLDLETDTKIQPQLKNSLNVQKKNNKSKTLLKLRKSRGNEIKAQTIINRAYTKENLEDYRSQFQQSYEKLSQKYYDALDSPSKIPDILESSEDEILLDGNESLKRKHTTESNESISSDDLVLPSQQDLEFVVYKKKKNLYNELFHTDITETRTNNQERENPSIKEESSVIPLTLSQIFEKSVDEVEEINLLDSEKSEEHIVLSDSYNENELLIDKSSDGDENLIVKKMDTEIRVILSDSSDEEPVIIQSQFDSPTKFNSETHVCVEADQERTNFKMNEINNMMSEAGIIFNNKDLIKIISEDTNVRQFLTNSSTKLEADVLDNLTKQKNMTLLKNELFEIFQQGKPSKIYDYICKLIKNMARSEVSSNSEEDEFTKVLIGISTGKVFNLEYFTNVIFSKLCACEDVDSVKIMALSKLIHQKKLKSLYESKFGANFEMG</sequence>
<evidence type="ECO:0000313" key="1">
    <source>
        <dbReference type="EMBL" id="SGZ40207.1"/>
    </source>
</evidence>
<protein>
    <submittedName>
        <fullName evidence="1">Uncharacterized protein</fullName>
    </submittedName>
</protein>
<keyword evidence="2" id="KW-1185">Reference proteome</keyword>
<dbReference type="OrthoDB" id="3973354at2759"/>
<evidence type="ECO:0000313" key="2">
    <source>
        <dbReference type="Proteomes" id="UP000183365"/>
    </source>
</evidence>
<accession>A0A1L0CZB4</accession>
<reference evidence="2" key="1">
    <citation type="submission" date="2016-11" db="EMBL/GenBank/DDBJ databases">
        <authorList>
            <person name="Guldener U."/>
        </authorList>
    </citation>
    <scope>NUCLEOTIDE SEQUENCE [LARGE SCALE GENOMIC DNA]</scope>
</reference>
<proteinExistence type="predicted"/>
<dbReference type="VEuPathDB" id="FungiDB:HGUI_02407"/>
<dbReference type="Proteomes" id="UP000183365">
    <property type="component" value="Unassembled WGS sequence"/>
</dbReference>